<comment type="caution">
    <text evidence="5">The sequence shown here is derived from an EMBL/GenBank/DDBJ whole genome shotgun (WGS) entry which is preliminary data.</text>
</comment>
<dbReference type="STRING" id="2512241.A0A553IFI0"/>
<evidence type="ECO:0000256" key="1">
    <source>
        <dbReference type="ARBA" id="ARBA00007409"/>
    </source>
</evidence>
<dbReference type="InterPro" id="IPR036249">
    <property type="entry name" value="Thioredoxin-like_sf"/>
</dbReference>
<dbReference type="SFLD" id="SFLDS00019">
    <property type="entry name" value="Glutathione_Transferase_(cytos"/>
    <property type="match status" value="1"/>
</dbReference>
<feature type="region of interest" description="Disordered" evidence="2">
    <location>
        <begin position="225"/>
        <end position="250"/>
    </location>
</feature>
<reference evidence="6" key="1">
    <citation type="submission" date="2019-06" db="EMBL/GenBank/DDBJ databases">
        <title>Draft genome sequence of the griseofulvin-producing fungus Xylaria cubensis strain G536.</title>
        <authorList>
            <person name="Mead M.E."/>
            <person name="Raja H.A."/>
            <person name="Steenwyk J.L."/>
            <person name="Knowles S.L."/>
            <person name="Oberlies N.H."/>
            <person name="Rokas A."/>
        </authorList>
    </citation>
    <scope>NUCLEOTIDE SEQUENCE [LARGE SCALE GENOMIC DNA]</scope>
    <source>
        <strain evidence="6">G536</strain>
    </source>
</reference>
<evidence type="ECO:0000259" key="3">
    <source>
        <dbReference type="PROSITE" id="PS50404"/>
    </source>
</evidence>
<keyword evidence="6" id="KW-1185">Reference proteome</keyword>
<feature type="domain" description="GST N-terminal" evidence="3">
    <location>
        <begin position="8"/>
        <end position="89"/>
    </location>
</feature>
<dbReference type="Gene3D" id="1.20.1050.130">
    <property type="match status" value="1"/>
</dbReference>
<dbReference type="SUPFAM" id="SSF47616">
    <property type="entry name" value="GST C-terminal domain-like"/>
    <property type="match status" value="1"/>
</dbReference>
<dbReference type="CDD" id="cd03048">
    <property type="entry name" value="GST_N_Ure2p_like"/>
    <property type="match status" value="1"/>
</dbReference>
<evidence type="ECO:0000259" key="4">
    <source>
        <dbReference type="PROSITE" id="PS50405"/>
    </source>
</evidence>
<protein>
    <recommendedName>
        <fullName evidence="7">Glutathione S-transferase</fullName>
    </recommendedName>
</protein>
<dbReference type="Pfam" id="PF13409">
    <property type="entry name" value="GST_N_2"/>
    <property type="match status" value="1"/>
</dbReference>
<dbReference type="Pfam" id="PF14497">
    <property type="entry name" value="GST_C_3"/>
    <property type="match status" value="1"/>
</dbReference>
<evidence type="ECO:0008006" key="7">
    <source>
        <dbReference type="Google" id="ProtNLM"/>
    </source>
</evidence>
<dbReference type="EMBL" id="VFLP01000001">
    <property type="protein sequence ID" value="TRX98958.1"/>
    <property type="molecule type" value="Genomic_DNA"/>
</dbReference>
<feature type="domain" description="GST C-terminal" evidence="4">
    <location>
        <begin position="95"/>
        <end position="250"/>
    </location>
</feature>
<dbReference type="SUPFAM" id="SSF52833">
    <property type="entry name" value="Thioredoxin-like"/>
    <property type="match status" value="1"/>
</dbReference>
<dbReference type="OrthoDB" id="422574at2759"/>
<accession>A0A553IFI0</accession>
<evidence type="ECO:0000256" key="2">
    <source>
        <dbReference type="SAM" id="MobiDB-lite"/>
    </source>
</evidence>
<dbReference type="PROSITE" id="PS50404">
    <property type="entry name" value="GST_NTER"/>
    <property type="match status" value="1"/>
</dbReference>
<proteinExistence type="inferred from homology"/>
<dbReference type="Proteomes" id="UP000319160">
    <property type="component" value="Unassembled WGS sequence"/>
</dbReference>
<dbReference type="SFLD" id="SFLDG00358">
    <property type="entry name" value="Main_(cytGST)"/>
    <property type="match status" value="1"/>
</dbReference>
<dbReference type="PANTHER" id="PTHR44051:SF3">
    <property type="entry name" value="TRANSCRIPTIONAL REGULATOR URE2"/>
    <property type="match status" value="1"/>
</dbReference>
<evidence type="ECO:0000313" key="6">
    <source>
        <dbReference type="Proteomes" id="UP000319160"/>
    </source>
</evidence>
<dbReference type="InterPro" id="IPR004045">
    <property type="entry name" value="Glutathione_S-Trfase_N"/>
</dbReference>
<organism evidence="5 6">
    <name type="scientific">Xylaria flabelliformis</name>
    <dbReference type="NCBI Taxonomy" id="2512241"/>
    <lineage>
        <taxon>Eukaryota</taxon>
        <taxon>Fungi</taxon>
        <taxon>Dikarya</taxon>
        <taxon>Ascomycota</taxon>
        <taxon>Pezizomycotina</taxon>
        <taxon>Sordariomycetes</taxon>
        <taxon>Xylariomycetidae</taxon>
        <taxon>Xylariales</taxon>
        <taxon>Xylariaceae</taxon>
        <taxon>Xylaria</taxon>
    </lineage>
</organism>
<dbReference type="InterPro" id="IPR004046">
    <property type="entry name" value="GST_C"/>
</dbReference>
<sequence>MSSNTSLKPITVWGHSIGPNPLKVRMVLEELELPYDFKEVEFDEMKQDAYLKINPNGRVPAIHDPNTNLTLWESGPIVEYLVEQYDKDHKISYNTFAERHHIRQWIAYQISGQGPYYGQGVWFAFLHHDKLPSAVERYFKEAERVRSVLDLHLSRQAGEKQGEKVADKDVWLVGDKLTVADLSWFIWEQIIDFVKTRTGDVIPKGKYPHYEAWYKKIEERPSAQHAIQSRNEGLKTMQLPGNANLNNTPQ</sequence>
<dbReference type="PROSITE" id="PS50405">
    <property type="entry name" value="GST_CTER"/>
    <property type="match status" value="1"/>
</dbReference>
<evidence type="ECO:0000313" key="5">
    <source>
        <dbReference type="EMBL" id="TRX98958.1"/>
    </source>
</evidence>
<dbReference type="InterPro" id="IPR036282">
    <property type="entry name" value="Glutathione-S-Trfase_C_sf"/>
</dbReference>
<dbReference type="InterPro" id="IPR010987">
    <property type="entry name" value="Glutathione-S-Trfase_C-like"/>
</dbReference>
<dbReference type="InterPro" id="IPR040079">
    <property type="entry name" value="Glutathione_S-Trfase"/>
</dbReference>
<dbReference type="AlphaFoldDB" id="A0A553IFI0"/>
<dbReference type="PANTHER" id="PTHR44051">
    <property type="entry name" value="GLUTATHIONE S-TRANSFERASE-RELATED"/>
    <property type="match status" value="1"/>
</dbReference>
<name>A0A553IFI0_9PEZI</name>
<feature type="compositionally biased region" description="Polar residues" evidence="2">
    <location>
        <begin position="239"/>
        <end position="250"/>
    </location>
</feature>
<comment type="similarity">
    <text evidence="1">Belongs to the GST superfamily.</text>
</comment>
<gene>
    <name evidence="5" type="ORF">FHL15_000300</name>
</gene>